<protein>
    <submittedName>
        <fullName evidence="1">Uncharacterized protein</fullName>
    </submittedName>
</protein>
<evidence type="ECO:0000313" key="1">
    <source>
        <dbReference type="EMBL" id="ACB37303.1"/>
    </source>
</evidence>
<proteinExistence type="predicted"/>
<dbReference type="KEGG" id="vg:6186712"/>
<dbReference type="RefSeq" id="YP_001798587.1">
    <property type="nucleotide sequence ID" value="NC_010537.1"/>
</dbReference>
<reference evidence="1 2" key="1">
    <citation type="journal article" date="2008" name="Res. Microbiol.">
        <title>Viruses in acidic geothermal environments of the Kamchatka Peninsula.</title>
        <authorList>
            <person name="Bize A."/>
            <person name="Peng X."/>
            <person name="Prokofeva M."/>
            <person name="Maclellan K."/>
            <person name="Lucas S."/>
            <person name="Forterre P."/>
            <person name="Garrett R.A."/>
            <person name="Bonch-Osmolovskaya E.A."/>
            <person name="Prangishvili D."/>
        </authorList>
    </citation>
    <scope>NUCLEOTIDE SEQUENCE [LARGE SCALE GENOMIC DNA]</scope>
</reference>
<dbReference type="EMBL" id="EU545650">
    <property type="protein sequence ID" value="ACB37303.1"/>
    <property type="molecule type" value="Genomic_DNA"/>
</dbReference>
<organism evidence="1 2">
    <name type="scientific">Betalipothrixvirus uzonense</name>
    <dbReference type="NCBI Taxonomy" id="512792"/>
    <lineage>
        <taxon>Viruses</taxon>
        <taxon>Adnaviria</taxon>
        <taxon>Zilligvirae</taxon>
        <taxon>Taleaviricota</taxon>
        <taxon>Tokiviricetes</taxon>
        <taxon>Ligamenvirales</taxon>
        <taxon>Lipothrixviridae</taxon>
        <taxon>Betalipothrixvirus</taxon>
    </lineage>
</organism>
<dbReference type="Proteomes" id="UP000008691">
    <property type="component" value="Segment"/>
</dbReference>
<name>B2CRP6_9VIRU</name>
<evidence type="ECO:0000313" key="2">
    <source>
        <dbReference type="Proteomes" id="UP000008691"/>
    </source>
</evidence>
<keyword evidence="2" id="KW-1185">Reference proteome</keyword>
<accession>B2CRP6</accession>
<sequence>MTYPILSITKRYISGFAILPEGGRMISGEKLPDNIIAVADFFGFKSSDEIIVFLSSKYPDLKYSHYGLGYPSGWIIIRYTDTNNLDRMLSFVYGYPCTILAMIGATFDYTDNSYIYNGKRYYCTKGSNLIIPYKCFKNVNLLPACLYANGFCPFYVRNGKVYYGNIEVANVELTSGDPLTLLDWEKFACILCAIAKS</sequence>
<dbReference type="OrthoDB" id="7716at10239"/>
<dbReference type="GeneID" id="6186712"/>